<keyword evidence="2" id="KW-1185">Reference proteome</keyword>
<gene>
    <name evidence="1" type="ORF">VNO80_18445</name>
</gene>
<reference evidence="1 2" key="1">
    <citation type="submission" date="2024-01" db="EMBL/GenBank/DDBJ databases">
        <title>The genomes of 5 underutilized Papilionoideae crops provide insights into root nodulation and disease resistanc.</title>
        <authorList>
            <person name="Jiang F."/>
        </authorList>
    </citation>
    <scope>NUCLEOTIDE SEQUENCE [LARGE SCALE GENOMIC DNA]</scope>
    <source>
        <strain evidence="1">JINMINGXINNONG_FW02</strain>
        <tissue evidence="1">Leaves</tissue>
    </source>
</reference>
<comment type="caution">
    <text evidence="1">The sequence shown here is derived from an EMBL/GenBank/DDBJ whole genome shotgun (WGS) entry which is preliminary data.</text>
</comment>
<dbReference type="AlphaFoldDB" id="A0AAN9R3W4"/>
<evidence type="ECO:0000313" key="1">
    <source>
        <dbReference type="EMBL" id="KAK7353013.1"/>
    </source>
</evidence>
<dbReference type="EMBL" id="JAYMYR010000007">
    <property type="protein sequence ID" value="KAK7353013.1"/>
    <property type="molecule type" value="Genomic_DNA"/>
</dbReference>
<organism evidence="1 2">
    <name type="scientific">Phaseolus coccineus</name>
    <name type="common">Scarlet runner bean</name>
    <name type="synonym">Phaseolus multiflorus</name>
    <dbReference type="NCBI Taxonomy" id="3886"/>
    <lineage>
        <taxon>Eukaryota</taxon>
        <taxon>Viridiplantae</taxon>
        <taxon>Streptophyta</taxon>
        <taxon>Embryophyta</taxon>
        <taxon>Tracheophyta</taxon>
        <taxon>Spermatophyta</taxon>
        <taxon>Magnoliopsida</taxon>
        <taxon>eudicotyledons</taxon>
        <taxon>Gunneridae</taxon>
        <taxon>Pentapetalae</taxon>
        <taxon>rosids</taxon>
        <taxon>fabids</taxon>
        <taxon>Fabales</taxon>
        <taxon>Fabaceae</taxon>
        <taxon>Papilionoideae</taxon>
        <taxon>50 kb inversion clade</taxon>
        <taxon>NPAAA clade</taxon>
        <taxon>indigoferoid/millettioid clade</taxon>
        <taxon>Phaseoleae</taxon>
        <taxon>Phaseolus</taxon>
    </lineage>
</organism>
<evidence type="ECO:0000313" key="2">
    <source>
        <dbReference type="Proteomes" id="UP001374584"/>
    </source>
</evidence>
<dbReference type="Proteomes" id="UP001374584">
    <property type="component" value="Unassembled WGS sequence"/>
</dbReference>
<name>A0AAN9R3W4_PHACN</name>
<protein>
    <submittedName>
        <fullName evidence="1">Uncharacterized protein</fullName>
    </submittedName>
</protein>
<sequence>MNQTLKVFGLMPKTRVSVRTILSVANSHKPQSKPIDIDGKWPKVSGLVLAGPFLSSFHHCTLPLSLSVSH</sequence>
<proteinExistence type="predicted"/>
<accession>A0AAN9R3W4</accession>